<dbReference type="Gene3D" id="3.40.50.300">
    <property type="entry name" value="P-loop containing nucleotide triphosphate hydrolases"/>
    <property type="match status" value="1"/>
</dbReference>
<proteinExistence type="predicted"/>
<dbReference type="PRINTS" id="PR00449">
    <property type="entry name" value="RASTRNSFRMNG"/>
</dbReference>
<dbReference type="AlphaFoldDB" id="D8M1E9"/>
<dbReference type="PROSITE" id="PS51420">
    <property type="entry name" value="RHO"/>
    <property type="match status" value="1"/>
</dbReference>
<dbReference type="CDD" id="cd00157">
    <property type="entry name" value="Rho"/>
    <property type="match status" value="1"/>
</dbReference>
<dbReference type="OMA" id="DNVASKW"/>
<dbReference type="InterPro" id="IPR005225">
    <property type="entry name" value="Small_GTP-bd"/>
</dbReference>
<accession>D8M1E9</accession>
<dbReference type="InterPro" id="IPR001806">
    <property type="entry name" value="Small_GTPase"/>
</dbReference>
<gene>
    <name evidence="3" type="ORF">GSBLH_T00001984001</name>
</gene>
<dbReference type="GO" id="GO:0005525">
    <property type="term" value="F:GTP binding"/>
    <property type="evidence" value="ECO:0007669"/>
    <property type="project" value="UniProtKB-KW"/>
</dbReference>
<dbReference type="NCBIfam" id="TIGR00231">
    <property type="entry name" value="small_GTP"/>
    <property type="match status" value="1"/>
</dbReference>
<evidence type="ECO:0000256" key="2">
    <source>
        <dbReference type="ARBA" id="ARBA00023134"/>
    </source>
</evidence>
<dbReference type="InParanoid" id="D8M1E9"/>
<keyword evidence="1" id="KW-0547">Nucleotide-binding</keyword>
<dbReference type="SUPFAM" id="SSF52540">
    <property type="entry name" value="P-loop containing nucleoside triphosphate hydrolases"/>
    <property type="match status" value="1"/>
</dbReference>
<sequence length="200" mass="22224">MEGVKCVSVGDGAVGKTCMLISYATDTFPVDYVPTIFDNYQASVMVDKKPISLGLWDTAGQEDYDRLRPLSYPRTDIFLLCFSIDNPVSFENIEKKWYPEISHHWQNTKIPVPCILVGLKGDLRTDPETIKELAKKNIELVSQTAATNLANRINADCYLECSAKTQNGLKEVFDQAIKVALSNRSSTPTSEKKGCGCCIM</sequence>
<dbReference type="InterPro" id="IPR027417">
    <property type="entry name" value="P-loop_NTPase"/>
</dbReference>
<keyword evidence="2" id="KW-0342">GTP-binding</keyword>
<reference evidence="3" key="1">
    <citation type="submission" date="2010-02" db="EMBL/GenBank/DDBJ databases">
        <title>Sequencing and annotation of the Blastocystis hominis genome.</title>
        <authorList>
            <person name="Wincker P."/>
        </authorList>
    </citation>
    <scope>NUCLEOTIDE SEQUENCE</scope>
    <source>
        <strain evidence="3">Singapore isolate B</strain>
    </source>
</reference>
<dbReference type="SMART" id="SM00173">
    <property type="entry name" value="RAS"/>
    <property type="match status" value="1"/>
</dbReference>
<evidence type="ECO:0000313" key="3">
    <source>
        <dbReference type="EMBL" id="CBK21888.2"/>
    </source>
</evidence>
<dbReference type="RefSeq" id="XP_012895936.1">
    <property type="nucleotide sequence ID" value="XM_013040482.1"/>
</dbReference>
<organism evidence="3">
    <name type="scientific">Blastocystis hominis</name>
    <dbReference type="NCBI Taxonomy" id="12968"/>
    <lineage>
        <taxon>Eukaryota</taxon>
        <taxon>Sar</taxon>
        <taxon>Stramenopiles</taxon>
        <taxon>Bigyra</taxon>
        <taxon>Opalozoa</taxon>
        <taxon>Opalinata</taxon>
        <taxon>Blastocystidae</taxon>
        <taxon>Blastocystis</taxon>
    </lineage>
</organism>
<dbReference type="PROSITE" id="PS51421">
    <property type="entry name" value="RAS"/>
    <property type="match status" value="1"/>
</dbReference>
<dbReference type="InterPro" id="IPR003578">
    <property type="entry name" value="Small_GTPase_Rho"/>
</dbReference>
<dbReference type="FunFam" id="3.40.50.300:FF:000118">
    <property type="entry name" value="Rho-related GTP-binding protein RhoG"/>
    <property type="match status" value="1"/>
</dbReference>
<dbReference type="PROSITE" id="PS51419">
    <property type="entry name" value="RAB"/>
    <property type="match status" value="1"/>
</dbReference>
<dbReference type="EMBL" id="FN668645">
    <property type="protein sequence ID" value="CBK21888.2"/>
    <property type="molecule type" value="Genomic_DNA"/>
</dbReference>
<dbReference type="SMART" id="SM00174">
    <property type="entry name" value="RHO"/>
    <property type="match status" value="1"/>
</dbReference>
<dbReference type="GO" id="GO:0003924">
    <property type="term" value="F:GTPase activity"/>
    <property type="evidence" value="ECO:0007669"/>
    <property type="project" value="InterPro"/>
</dbReference>
<name>D8M1E9_BLAHO</name>
<dbReference type="Pfam" id="PF00071">
    <property type="entry name" value="Ras"/>
    <property type="match status" value="1"/>
</dbReference>
<evidence type="ECO:0000313" key="4">
    <source>
        <dbReference type="Proteomes" id="UP000008312"/>
    </source>
</evidence>
<dbReference type="PANTHER" id="PTHR24072">
    <property type="entry name" value="RHO FAMILY GTPASE"/>
    <property type="match status" value="1"/>
</dbReference>
<protein>
    <submittedName>
        <fullName evidence="3">Uncharacterized protein</fullName>
    </submittedName>
</protein>
<dbReference type="Proteomes" id="UP000008312">
    <property type="component" value="Unassembled WGS sequence"/>
</dbReference>
<dbReference type="OrthoDB" id="8830751at2759"/>
<dbReference type="GeneID" id="24919197"/>
<dbReference type="SMART" id="SM00175">
    <property type="entry name" value="RAB"/>
    <property type="match status" value="1"/>
</dbReference>
<evidence type="ECO:0000256" key="1">
    <source>
        <dbReference type="ARBA" id="ARBA00022741"/>
    </source>
</evidence>
<dbReference type="GO" id="GO:0007264">
    <property type="term" value="P:small GTPase-mediated signal transduction"/>
    <property type="evidence" value="ECO:0007669"/>
    <property type="project" value="InterPro"/>
</dbReference>
<keyword evidence="4" id="KW-1185">Reference proteome</keyword>